<dbReference type="PANTHER" id="PTHR45751">
    <property type="entry name" value="COPINE FAMILY PROTEIN 1"/>
    <property type="match status" value="1"/>
</dbReference>
<dbReference type="GO" id="GO:0016567">
    <property type="term" value="P:protein ubiquitination"/>
    <property type="evidence" value="ECO:0007669"/>
    <property type="project" value="TreeGrafter"/>
</dbReference>
<dbReference type="Proteomes" id="UP000887572">
    <property type="component" value="Unplaced"/>
</dbReference>
<feature type="coiled-coil region" evidence="1">
    <location>
        <begin position="1236"/>
        <end position="1294"/>
    </location>
</feature>
<reference evidence="5" key="1">
    <citation type="submission" date="2022-11" db="UniProtKB">
        <authorList>
            <consortium name="WormBaseParasite"/>
        </authorList>
    </citation>
    <scope>IDENTIFICATION</scope>
</reference>
<feature type="region of interest" description="Disordered" evidence="2">
    <location>
        <begin position="4624"/>
        <end position="4647"/>
    </location>
</feature>
<feature type="compositionally biased region" description="Basic residues" evidence="2">
    <location>
        <begin position="4676"/>
        <end position="4685"/>
    </location>
</feature>
<dbReference type="SUPFAM" id="SSF53300">
    <property type="entry name" value="vWA-like"/>
    <property type="match status" value="1"/>
</dbReference>
<dbReference type="InterPro" id="IPR010734">
    <property type="entry name" value="Copine_C"/>
</dbReference>
<evidence type="ECO:0000259" key="3">
    <source>
        <dbReference type="SMART" id="SM00327"/>
    </source>
</evidence>
<dbReference type="SMART" id="SM00327">
    <property type="entry name" value="VWA"/>
    <property type="match status" value="1"/>
</dbReference>
<dbReference type="InterPro" id="IPR052079">
    <property type="entry name" value="E3_ligase/Copine_domain"/>
</dbReference>
<feature type="coiled-coil region" evidence="1">
    <location>
        <begin position="1461"/>
        <end position="1503"/>
    </location>
</feature>
<dbReference type="WBParaSite" id="Gr19_v10_g202.t1">
    <property type="protein sequence ID" value="Gr19_v10_g202.t1"/>
    <property type="gene ID" value="Gr19_v10_g202"/>
</dbReference>
<proteinExistence type="predicted"/>
<evidence type="ECO:0000313" key="5">
    <source>
        <dbReference type="WBParaSite" id="Gr19_v10_g202.t1"/>
    </source>
</evidence>
<feature type="coiled-coil region" evidence="1">
    <location>
        <begin position="355"/>
        <end position="413"/>
    </location>
</feature>
<evidence type="ECO:0000313" key="4">
    <source>
        <dbReference type="Proteomes" id="UP000887572"/>
    </source>
</evidence>
<dbReference type="GO" id="GO:0004842">
    <property type="term" value="F:ubiquitin-protein transferase activity"/>
    <property type="evidence" value="ECO:0007669"/>
    <property type="project" value="TreeGrafter"/>
</dbReference>
<dbReference type="Pfam" id="PF07002">
    <property type="entry name" value="Copine"/>
    <property type="match status" value="1"/>
</dbReference>
<organism evidence="4 5">
    <name type="scientific">Globodera rostochiensis</name>
    <name type="common">Golden nematode worm</name>
    <name type="synonym">Heterodera rostochiensis</name>
    <dbReference type="NCBI Taxonomy" id="31243"/>
    <lineage>
        <taxon>Eukaryota</taxon>
        <taxon>Metazoa</taxon>
        <taxon>Ecdysozoa</taxon>
        <taxon>Nematoda</taxon>
        <taxon>Chromadorea</taxon>
        <taxon>Rhabditida</taxon>
        <taxon>Tylenchina</taxon>
        <taxon>Tylenchomorpha</taxon>
        <taxon>Tylenchoidea</taxon>
        <taxon>Heteroderidae</taxon>
        <taxon>Heteroderinae</taxon>
        <taxon>Globodera</taxon>
    </lineage>
</organism>
<feature type="compositionally biased region" description="Basic and acidic residues" evidence="2">
    <location>
        <begin position="4632"/>
        <end position="4646"/>
    </location>
</feature>
<name>A0A914HKP2_GLORO</name>
<evidence type="ECO:0000256" key="1">
    <source>
        <dbReference type="SAM" id="Coils"/>
    </source>
</evidence>
<accession>A0A914HKP2</accession>
<feature type="coiled-coil region" evidence="1">
    <location>
        <begin position="2535"/>
        <end position="2577"/>
    </location>
</feature>
<feature type="coiled-coil region" evidence="1">
    <location>
        <begin position="1665"/>
        <end position="1707"/>
    </location>
</feature>
<feature type="region of interest" description="Disordered" evidence="2">
    <location>
        <begin position="4675"/>
        <end position="4696"/>
    </location>
</feature>
<dbReference type="CDD" id="cd01459">
    <property type="entry name" value="vWA_copine_like"/>
    <property type="match status" value="1"/>
</dbReference>
<dbReference type="InterPro" id="IPR036465">
    <property type="entry name" value="vWFA_dom_sf"/>
</dbReference>
<feature type="coiled-coil region" evidence="1">
    <location>
        <begin position="57"/>
        <end position="84"/>
    </location>
</feature>
<dbReference type="InterPro" id="IPR002035">
    <property type="entry name" value="VWF_A"/>
</dbReference>
<keyword evidence="4" id="KW-1185">Reference proteome</keyword>
<feature type="coiled-coil region" evidence="1">
    <location>
        <begin position="938"/>
        <end position="965"/>
    </location>
</feature>
<dbReference type="PANTHER" id="PTHR45751:SF11">
    <property type="entry name" value="COPINE FAMILY PROTEIN 2"/>
    <property type="match status" value="1"/>
</dbReference>
<keyword evidence="1" id="KW-0175">Coiled coil</keyword>
<sequence>MAFQLVKQLLSAERGQATLSEKQQAMVAEQFKQFGMEEMGMTVVLEQLAEVAGRPEARVALKTLQKLEERLQAITKEEEAKLQATLKTGAPKAKVEKTMKMMHEASVVFHSKSVKEELESFMQSLLAPEQWEASQILMKATWKTSAEFHGVAPKADEAWLIQQLERVEHMAIVGTLKPIQFAEKAEELRLKIEEQQHIREMVAKMIREDIQIVIGEKELEMVTKKFKQFGLQEGTAAVVLEQLQEVASTEKALGEKQKERAALFVKKLVEEVKQFTRVRKGYGNVQKEREKRVEQQQQKAFELVAKLLSAERGAVVLSAVERAEVAEQFRALGLQEILLKVVLDRMQQIAGAPEAKVALKALERLEKRLIEEEAKLQATFKTGAPKSETSQTLKIAREEVARLRAEATREEILTFLATLMAPEEWEAAKTLQKSAWKSEASVLAKAPTELETESHAEMIRPDEIFGVGVQRPERVEAKDERRLRLAHQKMAFQLVKQLLSAERGQATLSEKQHAMVAEQFKQFGMEEMGMTIVLEQLAEVAGKPEAKVALKAWKSLEESMNVLAVLEEDIGLESTWTTGEIESGVEKSLKLARVEAVQHRAEEAQEELKTFLTALTGLEQFEEAKLIQRVPFKVSVEFKAPESLDEAAQIGQQLAKIEAIGLVRVLKQLPVEEKAEARRRIEQRQQVFELVRKMLSEERGQVTLSEVEKLLVSEQFRALGMEDTAASITLEQIQQIGGMPKAKIALKDWTKLEERLRAKEALEEQAKLQASLKTGAPKSETSRLLKIAQEEAVQVNLKEIKEELLTFLATLMAPEAWEAAKILQRSSVTSAVSAEAKAPTQQETESTTELVRTEQAYGTEVAKQAKLDAKEERRLRLEHQKMAFQLVKQLLSAERGQATLSEKQQAMVAEQFKQFGMEEMGMTVVLEQLAEVAGRPEARVALKTLQKLEERLQAITKEEEAKLQATLKTGAPKAKVEKTMKMMHEASVVFHSKSVKEELESFMQSLLAPEQWEASQILMKATWKTSAEFHGAAPKADEAWLIQQLERVEHMAIVGTLKPIQFAEKAEELRLKIEEQQHIREMVAKMIREDIQIVIGEKELEMVTKKFKQFGLQEGTAAVVLEQLQEVASTEKALGEKQKERAALFVKKLVEEVKQFTRVRKGYGNVQKEREKRVEQQQQKAFELVAKLLSAERGAVVLSAVERAEVAEQFRALGLQEILLKVVLDRMQQIAGAPEAKIALKALERLEKRLIEEEAKLQATFKTGAPKSETSQTLKIAREEVARLRAEATREEILTFLATLMAPEEWEAAKTLQKSAWKTFAEPYTISSVVISEDLTAEILHLSEMATAEAIMPIDFAEKAKYIRLKIEQQLKVQELVKVLLDEGRGEILLSQKELEKVAKKFKQFGMEEATATAVLDQIGKGVGAEKVLGLKQKEAAEIFIKKLEAEMKEFIRVRKGYGNVQREKERKHEEQQKLVEMVAKLIQEEFKEVRLNEQELEKVDEKFKQFGMEEATATAVLDQIRKGVGAEKVLGLKQKEAAEIFIKKLEAEMKEFIRVRKGYGNVQREKERKHEEQQKLVEMVAKLIHEEFKEVRLDEKELEKVAEKFKQFGMEEATATAVLDQIRKGVGAEKVLGLKQKEAAEIFIKKLEAEMKEFIRVRKGYGNVQREKERKHEEQQKLVEMVAKLIQEEFKEVRLDEQELEKVAEKFKQFGMEEATATAVLDQIRKGVGAEKVLGLKQKEAAEIFIKKLEAEMKEFIRVRKGYGNVQREKERKHEEQQKLVEMVAKLIHEEFKEVRLDEKELEKVAEKFKQFGMEEATATAVLDQIRKGVGAEKVLGLKQKEAAEIFIKKLEAEMKEFIRVRKGYGNVQRASEKLKTDVEHTTELLKKLVSAEHQQAVMSVPERALICAHLLQLGIEEAAIPVILEQLQKVAPKSEATLKQLETVQEHLVAKCVVEEEASVWAELSTNQMPLSRIGLTMTTALTDAGQLAAKAAKAEFEQLIASLTSPEKLEAVEEVKSIPEKAQKEERLFRVERQERALELVKRVLSSAAEERNISLNDTELAQVAEQFKQFGLDKVTASVALERLQQIAGISETAKIVMADDWHRLEERLLTRNAIEDEAMVQATMYRIDLVKPEAVIKLKNELREAAKSDLRAAKEELKTFMTSLMGTEQWEAVRALQQSERRTVTTELRARTPIKLSTETFAELLQIDESALAGVIRPIELAHRAEEIRLRIEGEEHVEEVTSKLLREQFRNMTLNEMELRRVAKTFKQFGMEEATATAVLDQIRKGVGTEKVLQVKQKGVTEIFIKKLEAEMKEFIRVRKGYGNVQREKERKHEEQQKLVEMVAKLIHEEFKEVRLDEKELEKVAEKFKQFGMEEATATAVLDQIRKGVGAEKVLGLKQKEAAEIFIKKLEAEMKEFIRVRKGYGNVQREKERKHEEQQKLVEMVAKLIYEEFKEVRLDEKELEKVDEKFKQFGMEEATATAVLDQIRKGVGTEKVLQVKQKGVTEIFIKKLEAEMKEFIRVRKGYGNVQREKERKHEEQQKLVEMVAKLIQEEFKEVRLDEQELEKVAEKFRQFGIEDTAITAVLECVQHIGSAELITAVKEQQKFDAELFAQKLVEEIQEFTRLRVSYANAQRAKYQRTHAQRRAVVETILPLEESAPFADAARLSAAAAAEELLVEEHKWERLVCWFVNVTRRYAEERLRGDLRDARQRAAAAQYIAFEGPASAVQRALSTTTITAPVLHTEMMLDKIAGAVLPVEPAPSQIVLKHIAPAAMAEQRVVEERSWREALETKACTEAECNVQAAMQAVPMADGMKRLLMTPREVKVAMHLPEIGAESVNIVAQLSNAARVPAAREHVTLNQVPMESEKIWARAPGLQLLHIGSTMLQIPATAKLVQGAQKVAREEQLERHFSIAGLHVPCSSFKREEDAFRAQATLAEKRAADLVQSQRITEFGTEKHSQELMLVKPVPSVKRVHIVDHVVEVSHRMQQTLSTASAREAKTTHAFDWHALQPQFSIVRTIRMVEAVQEQLNTEAMSEERVQRADKLQATLEGSFERSEARVTVSRQEQHAQRVREAQEIRSDLLKQYKMLEHDEETGTEVHIPLNVFARFSVRETSTETLNAIEHWERSEQSAESAQNVPLTRTAFTQRSFSISTPIVIEQTLRNFHLITEAEAQRLLKVERVEHVEPKRMREAGDAHIAAQFEFFEMTARQAPRPPVVVTLRDVTKQRPPTMHLMAESENITATWSLHRTQMQAHANPKLIKVANEDRMKKMKVQEAGDERAFLAVDLKSKQHAAEWAEHTQNMPNTAGILCFDTDQSEEDEASLYAQLTGRALRDLDAKLVHWIARKHEEVTPLQLSTRCAGDVRETVVEQYMRNEEHECAQRTVRVGHEGERMIKQTKEAGNVLAHLSSVYVCEVAAAAVDVMRNYARPGGEYKMGTMAAGNAQRELALHLCQLGKAETLRTRVPHKQRVGLASMRLLESTQQNATLMLGLQHFPDARNAEMMKICARKGVPEQINTREAGDERKTVNYELRAKRALGLDLHVTTTVDIAARGNERHLNTEAAEDVQLDVTRELSRDAQFAECAIVVRIPNETKPPTAHRTRCATEEHAMVIEARHRPDCTESIELVRWLAHTVPMQSHRCRESGDVQQGTYLRYDRLVCMYDTELTRHLARWGGEIRLQTDAAGDEQLELPRELQSGHDRVAHSACTITIPNETTQQHLRTGQSESVEQVMHAMLQRQMDAERAAPCTVWLKNTLSQGPLHTRESTAEQQRVHFQWARREAVQFAEQVTWIALFGGHIILHTQATGQALFSHQFQLQKRREASPAPIRRCIRCARKIAPEHVRVKEPVHEQYNVSEQWRRGSDCENVELLKRWPNWGPSGVQIRAKEAQTQTENTHSQHTRLPTIDDAFRTVLERNFGGHFVLRSAASGLVEAHLAHGDIIKNRVFPDELLAELVLKTRRETEVQLQRSKATTDEHVQLNAALNRSGAFERASPYTRIVPNEAEPETCRVAESTAHSVALNSIYRRAEVAGSSEHTAWQARFGGQFIHACRRAGDASVKLHSELAETSARALNAEHIIWVHNRPVGAQPHYRAGAAREVYAFLDEQLRPAQRRLSTDDASIVVDIARTGVAPHALHQHQAEHMHEHVNVQWHRSEPMEDFSVTLPDVRFGGHHVKSLRSSGDEHAMLQRALVNPRAKWAHLDTQTVRDIPRKADAAPALHTACSTEATTSIVVQIQRAEARLNASAHKLWAPNNYAAAAPSVKVTESLEVELLNNVQLRRHEAWSEANDYTCTEARFGGALQFRMRATEMQSWIVPTVELQRAESAMHAPELRVKIAQKGDTPSALVCYSSGDEAVKLDLHWDRPKPENIVADLHVRTANRGESTQFTSREAGSAQITTNIGLQCARRCEAELDVQRTYARFGGQFHIVCAASGQMDTGETMIRLNRPAADEQAPLFLAVLRQDARAELRAAFAQQAHLHVELDLQRKESIALLETTRTGTTTEHALHAANQSSAEYVDVTAVVSRSGEIVAPSAQRTLECAVHGVPAVLCSRSVQFAQLIVECIIESMRRDVQAGAETRVAEVRTEVVSEHRCEAVDLPENWARLRRGFANATRGKSRSKSRDSGRAESRESKRVSFAAEVTEKMDLMEADELRLGRPSSIIKKPMKKERRERRHELKPNEAPSFSPVRRNSLLMALNIGSPHNLPRFKTLEDIIAGIKEAGLEYSNLIFGIDYTRSNYYQGERTFEGKSLHSLDQNELNPYQQVIEIVGKTLSSFDADGIIPVFGFGDEECTDQSCFSLLDRDDVDSACVGFEEVLRVYNERMPTIAMSGPTNFVPLVERAIEICEEKHSYHILVIVADGQVTNEKINQRAIAQASHYPLSIIMVGVGDGPWDMMTRFDETLPKRLFDNFHFVDFHKVMFNAPNPEASFALNALMEIPDQYKAIKELGFLKHSRRG</sequence>
<protein>
    <submittedName>
        <fullName evidence="5">VWFA domain-containing protein</fullName>
    </submittedName>
</protein>
<evidence type="ECO:0000256" key="2">
    <source>
        <dbReference type="SAM" id="MobiDB-lite"/>
    </source>
</evidence>
<dbReference type="GO" id="GO:0005634">
    <property type="term" value="C:nucleus"/>
    <property type="evidence" value="ECO:0007669"/>
    <property type="project" value="TreeGrafter"/>
</dbReference>
<feature type="domain" description="VWFA" evidence="3">
    <location>
        <begin position="4737"/>
        <end position="4930"/>
    </location>
</feature>